<keyword evidence="4 9" id="KW-0378">Hydrolase</keyword>
<keyword evidence="2" id="KW-0645">Protease</keyword>
<dbReference type="EC" id="3.4.24.-" evidence="9"/>
<gene>
    <name evidence="9" type="ORF">ACFSF0_12555</name>
</gene>
<evidence type="ECO:0000313" key="9">
    <source>
        <dbReference type="EMBL" id="MFD1711444.1"/>
    </source>
</evidence>
<dbReference type="GO" id="GO:0016787">
    <property type="term" value="F:hydrolase activity"/>
    <property type="evidence" value="ECO:0007669"/>
    <property type="project" value="UniProtKB-KW"/>
</dbReference>
<organism evidence="9 10">
    <name type="scientific">Ottowia flava</name>
    <dbReference type="NCBI Taxonomy" id="2675430"/>
    <lineage>
        <taxon>Bacteria</taxon>
        <taxon>Pseudomonadati</taxon>
        <taxon>Pseudomonadota</taxon>
        <taxon>Betaproteobacteria</taxon>
        <taxon>Burkholderiales</taxon>
        <taxon>Comamonadaceae</taxon>
        <taxon>Ottowia</taxon>
    </lineage>
</organism>
<protein>
    <submittedName>
        <fullName evidence="9">M23 family metallopeptidase</fullName>
        <ecNumber evidence="9">3.4.24.-</ecNumber>
    </submittedName>
</protein>
<dbReference type="RefSeq" id="WP_255507759.1">
    <property type="nucleotide sequence ID" value="NZ_JBHUEJ010000027.1"/>
</dbReference>
<dbReference type="InterPro" id="IPR016047">
    <property type="entry name" value="M23ase_b-sheet_dom"/>
</dbReference>
<keyword evidence="5" id="KW-0862">Zinc</keyword>
<evidence type="ECO:0000259" key="8">
    <source>
        <dbReference type="Pfam" id="PF01551"/>
    </source>
</evidence>
<proteinExistence type="predicted"/>
<sequence>MNRPPRHPRATGPWQALGWGVVLVGLTLAGSYALRHAEPAAPPTPAPASVPAPEPPPVASAAGPSSPPPTEPSSTASPSSGEMAAADMPAPPASHPVEPVAPQASAAPPNTIVPVAQAPASAAASPSDGAAPIDPLPEDTARLRARQLTVPVQGVARAQLSDTFTQARAGGARRHDAIDIMAASGTPVLAVEDGRIAKLFFSHGGGGITVYQFDPGEQYAYYYAHLERYADGLKEGQTVRRGDVIGYVGATGNASADAPHLHFAINKLNAQKEWWKGEVLNPYPVLRGAP</sequence>
<dbReference type="Pfam" id="PF01551">
    <property type="entry name" value="Peptidase_M23"/>
    <property type="match status" value="1"/>
</dbReference>
<comment type="caution">
    <text evidence="9">The sequence shown here is derived from an EMBL/GenBank/DDBJ whole genome shotgun (WGS) entry which is preliminary data.</text>
</comment>
<evidence type="ECO:0000313" key="10">
    <source>
        <dbReference type="Proteomes" id="UP001597304"/>
    </source>
</evidence>
<comment type="cofactor">
    <cofactor evidence="1">
        <name>Zn(2+)</name>
        <dbReference type="ChEBI" id="CHEBI:29105"/>
    </cofactor>
</comment>
<keyword evidence="10" id="KW-1185">Reference proteome</keyword>
<evidence type="ECO:0000256" key="3">
    <source>
        <dbReference type="ARBA" id="ARBA00022723"/>
    </source>
</evidence>
<accession>A0ABW4KW86</accession>
<dbReference type="PANTHER" id="PTHR21666:SF288">
    <property type="entry name" value="CELL DIVISION PROTEIN YTFB"/>
    <property type="match status" value="1"/>
</dbReference>
<dbReference type="Proteomes" id="UP001597304">
    <property type="component" value="Unassembled WGS sequence"/>
</dbReference>
<evidence type="ECO:0000256" key="7">
    <source>
        <dbReference type="SAM" id="MobiDB-lite"/>
    </source>
</evidence>
<feature type="region of interest" description="Disordered" evidence="7">
    <location>
        <begin position="37"/>
        <end position="108"/>
    </location>
</feature>
<dbReference type="InterPro" id="IPR050570">
    <property type="entry name" value="Cell_wall_metabolism_enzyme"/>
</dbReference>
<evidence type="ECO:0000256" key="2">
    <source>
        <dbReference type="ARBA" id="ARBA00022670"/>
    </source>
</evidence>
<evidence type="ECO:0000256" key="1">
    <source>
        <dbReference type="ARBA" id="ARBA00001947"/>
    </source>
</evidence>
<evidence type="ECO:0000256" key="6">
    <source>
        <dbReference type="ARBA" id="ARBA00023049"/>
    </source>
</evidence>
<reference evidence="10" key="1">
    <citation type="journal article" date="2019" name="Int. J. Syst. Evol. Microbiol.">
        <title>The Global Catalogue of Microorganisms (GCM) 10K type strain sequencing project: providing services to taxonomists for standard genome sequencing and annotation.</title>
        <authorList>
            <consortium name="The Broad Institute Genomics Platform"/>
            <consortium name="The Broad Institute Genome Sequencing Center for Infectious Disease"/>
            <person name="Wu L."/>
            <person name="Ma J."/>
        </authorList>
    </citation>
    <scope>NUCLEOTIDE SEQUENCE [LARGE SCALE GENOMIC DNA]</scope>
    <source>
        <strain evidence="10">LMG 29247</strain>
    </source>
</reference>
<dbReference type="Gene3D" id="2.70.70.10">
    <property type="entry name" value="Glucose Permease (Domain IIA)"/>
    <property type="match status" value="1"/>
</dbReference>
<name>A0ABW4KW86_9BURK</name>
<feature type="domain" description="M23ase beta-sheet core" evidence="8">
    <location>
        <begin position="174"/>
        <end position="268"/>
    </location>
</feature>
<dbReference type="PANTHER" id="PTHR21666">
    <property type="entry name" value="PEPTIDASE-RELATED"/>
    <property type="match status" value="1"/>
</dbReference>
<dbReference type="InterPro" id="IPR011055">
    <property type="entry name" value="Dup_hybrid_motif"/>
</dbReference>
<evidence type="ECO:0000256" key="4">
    <source>
        <dbReference type="ARBA" id="ARBA00022801"/>
    </source>
</evidence>
<feature type="compositionally biased region" description="Pro residues" evidence="7">
    <location>
        <begin position="40"/>
        <end position="58"/>
    </location>
</feature>
<dbReference type="CDD" id="cd12797">
    <property type="entry name" value="M23_peptidase"/>
    <property type="match status" value="1"/>
</dbReference>
<keyword evidence="3" id="KW-0479">Metal-binding</keyword>
<feature type="compositionally biased region" description="Low complexity" evidence="7">
    <location>
        <begin position="72"/>
        <end position="88"/>
    </location>
</feature>
<dbReference type="SUPFAM" id="SSF51261">
    <property type="entry name" value="Duplicated hybrid motif"/>
    <property type="match status" value="1"/>
</dbReference>
<keyword evidence="6" id="KW-0482">Metalloprotease</keyword>
<evidence type="ECO:0000256" key="5">
    <source>
        <dbReference type="ARBA" id="ARBA00022833"/>
    </source>
</evidence>
<dbReference type="EMBL" id="JBHUEJ010000027">
    <property type="protein sequence ID" value="MFD1711444.1"/>
    <property type="molecule type" value="Genomic_DNA"/>
</dbReference>